<feature type="region of interest" description="Disordered" evidence="8">
    <location>
        <begin position="1580"/>
        <end position="1614"/>
    </location>
</feature>
<feature type="region of interest" description="Disordered" evidence="8">
    <location>
        <begin position="1465"/>
        <end position="1486"/>
    </location>
</feature>
<evidence type="ECO:0000313" key="12">
    <source>
        <dbReference type="Proteomes" id="UP001190700"/>
    </source>
</evidence>
<dbReference type="SMART" id="SM00220">
    <property type="entry name" value="S_TKc"/>
    <property type="match status" value="7"/>
</dbReference>
<evidence type="ECO:0000259" key="9">
    <source>
        <dbReference type="PROSITE" id="PS50011"/>
    </source>
</evidence>
<feature type="compositionally biased region" description="Polar residues" evidence="8">
    <location>
        <begin position="3254"/>
        <end position="3268"/>
    </location>
</feature>
<evidence type="ECO:0000256" key="1">
    <source>
        <dbReference type="ARBA" id="ARBA00022527"/>
    </source>
</evidence>
<dbReference type="InterPro" id="IPR017441">
    <property type="entry name" value="Protein_kinase_ATP_BS"/>
</dbReference>
<dbReference type="GO" id="GO:0004691">
    <property type="term" value="F:cAMP-dependent protein kinase activity"/>
    <property type="evidence" value="ECO:0007669"/>
    <property type="project" value="TreeGrafter"/>
</dbReference>
<dbReference type="GO" id="GO:0005524">
    <property type="term" value="F:ATP binding"/>
    <property type="evidence" value="ECO:0007669"/>
    <property type="project" value="UniProtKB-UniRule"/>
</dbReference>
<feature type="region of interest" description="Disordered" evidence="8">
    <location>
        <begin position="3254"/>
        <end position="3320"/>
    </location>
</feature>
<feature type="region of interest" description="Disordered" evidence="8">
    <location>
        <begin position="983"/>
        <end position="1008"/>
    </location>
</feature>
<feature type="domain" description="Protein kinase" evidence="9">
    <location>
        <begin position="1028"/>
        <end position="1295"/>
    </location>
</feature>
<comment type="caution">
    <text evidence="11">The sequence shown here is derived from an EMBL/GenBank/DDBJ whole genome shotgun (WGS) entry which is preliminary data.</text>
</comment>
<feature type="domain" description="AGC-kinase C-terminal" evidence="10">
    <location>
        <begin position="1296"/>
        <end position="1363"/>
    </location>
</feature>
<keyword evidence="1" id="KW-0723">Serine/threonine-protein kinase</keyword>
<keyword evidence="2" id="KW-0808">Transferase</keyword>
<feature type="region of interest" description="Disordered" evidence="8">
    <location>
        <begin position="2117"/>
        <end position="2140"/>
    </location>
</feature>
<dbReference type="Pfam" id="PF00069">
    <property type="entry name" value="Pkinase"/>
    <property type="match status" value="7"/>
</dbReference>
<feature type="compositionally biased region" description="Polar residues" evidence="8">
    <location>
        <begin position="993"/>
        <end position="1008"/>
    </location>
</feature>
<feature type="compositionally biased region" description="Polar residues" evidence="8">
    <location>
        <begin position="1525"/>
        <end position="1534"/>
    </location>
</feature>
<feature type="binding site" evidence="7">
    <location>
        <position position="114"/>
    </location>
    <ligand>
        <name>ATP</name>
        <dbReference type="ChEBI" id="CHEBI:30616"/>
    </ligand>
</feature>
<dbReference type="PANTHER" id="PTHR24353:SF37">
    <property type="entry name" value="CAMP-DEPENDENT PROTEIN KINASE CATALYTIC SUBUNIT PRKX"/>
    <property type="match status" value="1"/>
</dbReference>
<keyword evidence="6 7" id="KW-0067">ATP-binding</keyword>
<feature type="compositionally biased region" description="Basic and acidic residues" evidence="8">
    <location>
        <begin position="2122"/>
        <end position="2131"/>
    </location>
</feature>
<dbReference type="CDD" id="cd05123">
    <property type="entry name" value="STKc_AGC"/>
    <property type="match status" value="7"/>
</dbReference>
<feature type="domain" description="AGC-kinase C-terminal" evidence="10">
    <location>
        <begin position="3668"/>
        <end position="3752"/>
    </location>
</feature>
<dbReference type="PROSITE" id="PS00107">
    <property type="entry name" value="PROTEIN_KINASE_ATP"/>
    <property type="match status" value="7"/>
</dbReference>
<dbReference type="PROSITE" id="PS50011">
    <property type="entry name" value="PROTEIN_KINASE_DOM"/>
    <property type="match status" value="7"/>
</dbReference>
<dbReference type="EMBL" id="LGRX02024725">
    <property type="protein sequence ID" value="KAK3253620.1"/>
    <property type="molecule type" value="Genomic_DNA"/>
</dbReference>
<evidence type="ECO:0000259" key="10">
    <source>
        <dbReference type="PROSITE" id="PS51285"/>
    </source>
</evidence>
<keyword evidence="12" id="KW-1185">Reference proteome</keyword>
<feature type="region of interest" description="Disordered" evidence="8">
    <location>
        <begin position="916"/>
        <end position="943"/>
    </location>
</feature>
<feature type="domain" description="Protein kinase" evidence="9">
    <location>
        <begin position="2882"/>
        <end position="3149"/>
    </location>
</feature>
<evidence type="ECO:0008006" key="13">
    <source>
        <dbReference type="Google" id="ProtNLM"/>
    </source>
</evidence>
<feature type="region of interest" description="Disordered" evidence="8">
    <location>
        <begin position="3359"/>
        <end position="3389"/>
    </location>
</feature>
<dbReference type="InterPro" id="IPR008271">
    <property type="entry name" value="Ser/Thr_kinase_AS"/>
</dbReference>
<dbReference type="SMART" id="SM00133">
    <property type="entry name" value="S_TK_X"/>
    <property type="match status" value="7"/>
</dbReference>
<evidence type="ECO:0000256" key="8">
    <source>
        <dbReference type="SAM" id="MobiDB-lite"/>
    </source>
</evidence>
<feature type="domain" description="Protein kinase" evidence="9">
    <location>
        <begin position="2333"/>
        <end position="2600"/>
    </location>
</feature>
<feature type="region of interest" description="Disordered" evidence="8">
    <location>
        <begin position="2666"/>
        <end position="2689"/>
    </location>
</feature>
<dbReference type="InterPro" id="IPR000719">
    <property type="entry name" value="Prot_kinase_dom"/>
</dbReference>
<reference evidence="11 12" key="1">
    <citation type="journal article" date="2015" name="Genome Biol. Evol.">
        <title>Comparative Genomics of a Bacterivorous Green Alga Reveals Evolutionary Causalities and Consequences of Phago-Mixotrophic Mode of Nutrition.</title>
        <authorList>
            <person name="Burns J.A."/>
            <person name="Paasch A."/>
            <person name="Narechania A."/>
            <person name="Kim E."/>
        </authorList>
    </citation>
    <scope>NUCLEOTIDE SEQUENCE [LARGE SCALE GENOMIC DNA]</scope>
    <source>
        <strain evidence="11 12">PLY_AMNH</strain>
    </source>
</reference>
<feature type="compositionally biased region" description="Polar residues" evidence="8">
    <location>
        <begin position="933"/>
        <end position="943"/>
    </location>
</feature>
<feature type="domain" description="AGC-kinase C-terminal" evidence="10">
    <location>
        <begin position="2601"/>
        <end position="2668"/>
    </location>
</feature>
<dbReference type="InterPro" id="IPR000961">
    <property type="entry name" value="AGC-kinase_C"/>
</dbReference>
<evidence type="ECO:0000256" key="3">
    <source>
        <dbReference type="ARBA" id="ARBA00022737"/>
    </source>
</evidence>
<feature type="compositionally biased region" description="Basic and acidic residues" evidence="8">
    <location>
        <begin position="2671"/>
        <end position="2680"/>
    </location>
</feature>
<protein>
    <recommendedName>
        <fullName evidence="13">Non-specific serine/threonine protein kinase</fullName>
    </recommendedName>
</protein>
<feature type="binding site" evidence="7">
    <location>
        <position position="2363"/>
    </location>
    <ligand>
        <name>ATP</name>
        <dbReference type="ChEBI" id="CHEBI:30616"/>
    </ligand>
</feature>
<feature type="region of interest" description="Disordered" evidence="8">
    <location>
        <begin position="427"/>
        <end position="498"/>
    </location>
</feature>
<evidence type="ECO:0000256" key="2">
    <source>
        <dbReference type="ARBA" id="ARBA00022679"/>
    </source>
</evidence>
<feature type="domain" description="AGC-kinase C-terminal" evidence="10">
    <location>
        <begin position="2052"/>
        <end position="2119"/>
    </location>
</feature>
<dbReference type="Gene3D" id="1.10.510.10">
    <property type="entry name" value="Transferase(Phosphotransferase) domain 1"/>
    <property type="match status" value="7"/>
</dbReference>
<feature type="domain" description="Protein kinase" evidence="9">
    <location>
        <begin position="1784"/>
        <end position="2051"/>
    </location>
</feature>
<feature type="region of interest" description="Disordered" evidence="8">
    <location>
        <begin position="40"/>
        <end position="74"/>
    </location>
</feature>
<keyword evidence="3" id="KW-0677">Repeat</keyword>
<name>A0AAE0CGQ4_9CHLO</name>
<feature type="compositionally biased region" description="Basic and acidic residues" evidence="8">
    <location>
        <begin position="3371"/>
        <end position="3384"/>
    </location>
</feature>
<dbReference type="PROSITE" id="PS00108">
    <property type="entry name" value="PROTEIN_KINASE_ST"/>
    <property type="match status" value="7"/>
</dbReference>
<feature type="region of interest" description="Disordered" evidence="8">
    <location>
        <begin position="1513"/>
        <end position="1534"/>
    </location>
</feature>
<organism evidence="11 12">
    <name type="scientific">Cymbomonas tetramitiformis</name>
    <dbReference type="NCBI Taxonomy" id="36881"/>
    <lineage>
        <taxon>Eukaryota</taxon>
        <taxon>Viridiplantae</taxon>
        <taxon>Chlorophyta</taxon>
        <taxon>Pyramimonadophyceae</taxon>
        <taxon>Pyramimonadales</taxon>
        <taxon>Pyramimonadaceae</taxon>
        <taxon>Cymbomonas</taxon>
    </lineage>
</organism>
<sequence>MDNSGSLRGLFATLKRTFGTSEEANFLPDTMENRSMNTALQDQGREDNTSRVSPIQANAVQTDSSKGPLRKRSKALAPTKLDDVEELKTIGLGAFGLVKLVRLRSDPQRTFAMKCMRKKHLRITGMHEHAAKELRLQVQARHRNVVEVTAAFRSDTYVYIVLELMQGGHLAHHTQRSGGTLTEEAARYYMAAMVLALEHLHKLDMVHSDVKPENMLLSKSGELKLADFGCALTTEEKRNDTRGLGSPDFLSPELLRREACDQGVDWWALGITLFEILIGRPAFGGETDEELFTNIMEAEVAFPDRSHTREGCMMPTSAARDLITGLLKKLPSERLGCRGSGAAEVKAHEWFAGFDWEALEAGRVEPPFKPPVWGPADTTMMDVADVVEEDLSDVADVEVDSSWETLFNEFDGIDFLSPSAASPFKDTGGGRLLPWESKKSSSEPVSPASKGTGEGREQGLEHRTLLDSASPVSLSIETSGRQASSSQSAEGSSDSASLASGYSNEVRVEDYAVTQCVSPTPAALLEHVASGQAPTNLHVSSPRRALSAGLPTALADLVELKTIGLGAFGLVKLVRLRSDPQRTFAMKCMRKKRLRITGMHEHAAKELRLQVQARHRYVVEVVAAFRSETYVYIVLELMQGGHLQHHAQRSGGTLTEEAARYYMAAMVLALEHLHKLDMIHGDVKPENMLLSKSGELKLADFGCATRTEEKRADKRGLGSPEFLSPELLKMRMDKAVDKAVDWWALGITLYELLVGHPPFGGDTDEELFGNIMEAEVVFPERSRSWQGGVKPSRAARDLITGLLKKRASERLGCRGSGAAEVRAHEWFAGFDWEAMEAGRVEPPFKPPVWGPADTSLMDVAGVADVEVDPTWETAFGENGVLKPTLTVNPLHEVIARDEKPAQEGASSDYFKTVERASSGLSHTDTQDAEPQAECTTSGTENVAGDTTTNVASIECGKDTLDQTRQGSLDINQCMPTTFDTSADTPMAAPKSRMSASKSSCGPSISPNKAQKDWRLKRCPGGPGALGDLAELRTIGLGAFGLVKLVRLRNDPQRTFAMKCMRKKHLRITGMHEHAAKELRLQVQARHRYVVEVTAAFRSDTYVYIVLELMQGGHLAHHTQRSGGTLTEEAARYYMAAMVLALEHLHKLDMVHSDVKPENMLLSKSGELKLADFGCALTTEEKRNDTRGLGSPEFISPEMLKMEACDQAVDWWALGITLYELLVGQPAFGGDTDEELFTNIMEAEVTFPDRSRSWQGSTKPTRAARELITGLLKKLPSERLGRGGRGAAELKGHEWFAGFDWEAMEAGRVEPPFKPPVWGPADTTMMDVADVVEEDLSDVVDVEVDPAWELAFETENSSIEAATPPATPRRSTVSENLFEATHTEPVDATGLVSAPTESNNITPTATIAAVEDEWARLEREHLERLQRSFSVERSVEMKTPEELLVMTPSGVVRTVEDEWERLEREHVERSGVKAPPEVSDGAAHHRTDAEWDRLQREYSVKSSISFSPDVAGELQGSAQVEAEASDGSTGRITPHSTLHTVEDMWSKHECEHAEGRHPPSDVPANITSTVTDAVGANGTIEPMASVSEQPSTFNEQWGRLEREQSPQRSPLLQSPVECESLQRISDVLSSLAAVDGDDAMGGGNEDVRDTSMAGGDSKELHEGITPAPSDGAGVSGEQGGPQQEHSERPALEEPPWQALQLPMLQNDAAQNASGKMKEEELPSVGQMESAEMSSAAVDAAQEFTLTHAPESAVAVPASTPTNGADAPGRLFPELHAGAPKALGDLAELRTIGLGAFGLVKLVRLRNDPQRTFAMKCMRKKHLRITGMHEHAAKELRLQVQARHRYVVEVTAAFRSETYVYIVLELMQGGHLAHHTQRSGGTLTEEAARYYMAAMVLALEHLHKLDMVHSDVKPENMLLSKSGELKLADFGCALTTEEKRNDTRGLGSPEFISPEMLKMEACDQAVDWWALGITLYELLVGQPAFGGDTDEELFTNIMEAEVAFPDRSRSWQGSTKPTRAARELITGLLKKLPSERLGRGRRGAAEVKGHEWFAGFDWEAMEVGRVEPPFKPPVWGPADTTMMDVADVVEEDLSDVVDVEVDPAWEETFDLNAPMQAVAHRGNSQRDGEDAKEVGSSGLHQTVLGGNESAAMQVDGLEAEETTSVPDADREQTGPIFPERAAISAHMPGTPDTSVLQGSPTGIVRTIEEEWARLEREHGLESLGLSPLGEDVLTSSDVGGALRAVNEEELSGDDAGPERDNILQDLSIMESSTTPDKSRLLQSRVTAAGQAPLTPPHAPESAVAVPASTPTNGADAPGRLFPELHAGAPKALGDLAELRTIGLGAFGLVKLVRLRSDPQRTFAMKCMRKKHLRITGMHEHAAKELRLQVQARHRNVVEVTAAFRSDTYVYIVLELMQGGHLAHHAQRSGGTLTEEAARYYMAAMVLALEHLHKLDMVHSDVKPENMLLSKSGELKLADFGCALTTEEKRNDTRGLGSPEFISPEMLKMEACDQAVDWWALGITLYELLVGQPAFGGDTDEELFTNIMEAEVTFPDRSRSWQGSTKPTRAARELITGLLKKLPSERLGRGGRGAAELKGHEWFAGFDWEAMEAGRVEPPFKPPVWGPADTTMMDVADVVEEDLSDVVDVEVDPAWEETFDLNAPMQAVAHRGNSQRDGEDAKEVGSSGLHQTVLGGNESAAMQVDGLEAEETTSVPDADREQTGPIFPERAAISAHMPGTPDTSVLQGSPTGIVRTIEEEWARLEREHGLESLGLSPLGEDVLTSSDVGGALRAVNEEELSGDDAGPERDNILQDLSIMESSTTPDKSRLLQSRVTAAGQAPLTPPHAPESAVAVPASTPTNGADAPGRLFPELHAGAPKALGDLAELRTIGLGAFGLVKLVRLRSDPQRTFAMKCMRKKHLRITGMHEHAAKELRLQVQARHRNVVEVTAAFRSDTYVYIVLELMQGGHLAHHTQRSGGTLTEEAARYYMAAMVLALEHLHKLDMVHSDVKPENMLLSKSGELKLADFGCALTTEEKRNDTRGLGSPEFISPEMLKMEACDQAVDWWALGITLYELLVGQPAFGGDTDEELFTNIMEAEVAFPDRSRSWQGSTKPTRAARELITGLLKKLPSERLGRGRRGAAEVKGHEWFAGFDWEAMEVGRVEPPFKPPVWGPADTTMMDVADVVEEDLSDVVDVEVDLAWEETFDLNAPMQAVVGAQRDGEDAKDLGAGALHVDEGKSRSGYEQRSMHIDASSLTPDLAGSSQSLDTSVGRDAGGTNSTGQGRDAVDDRIMHQPAGMETAAEDDGWKPQGVSGDLVSSKSSEVLEESQEQQRIMDTGPMNRAEGCILLSEHESQYTDDENAEASTSFAAKEARNEGESNEKKMRMTTKKTGAPAALGDLAELRTIGLGAFGLVKLVRLRSDPQRTFAMKCMRKKHLRITGMHEHAAKELRLQVQARHRYVVEVTAAFRSETYVYIVLELMQGGHLAHHTQRSGGTLTEEAARYYMAAMVLALEHLHKLDMVHSDVKPENMLLSKSGELKLADFGCALTTEEKRNDTRGLGSPEFISPEMLKMEACDQAVDWWALGITLYELLVGQPAFGGDTDEELFTNIMEAEVAFPDRSRSWQGSTKPTRAARELITGLLKKLPSERLGRGRRGAAEVKGHVWFAGFDWEAMEAGRVEPPFKPPVWGPADTTMMDVADVVEEDLSDVVDVEVDPAWEETFVHQAILHANTLPQDVPSCMHPSTPPRQSS</sequence>
<keyword evidence="5" id="KW-0418">Kinase</keyword>
<feature type="binding site" evidence="7">
    <location>
        <position position="1814"/>
    </location>
    <ligand>
        <name>ATP</name>
        <dbReference type="ChEBI" id="CHEBI:30616"/>
    </ligand>
</feature>
<dbReference type="GO" id="GO:0005952">
    <property type="term" value="C:cAMP-dependent protein kinase complex"/>
    <property type="evidence" value="ECO:0007669"/>
    <property type="project" value="TreeGrafter"/>
</dbReference>
<dbReference type="FunFam" id="1.10.510.10:FF:000465">
    <property type="entry name" value="Non-specific serine/threonine protein kinase"/>
    <property type="match status" value="7"/>
</dbReference>
<feature type="region of interest" description="Disordered" evidence="8">
    <location>
        <begin position="1708"/>
        <end position="1735"/>
    </location>
</feature>
<feature type="compositionally biased region" description="Polar residues" evidence="8">
    <location>
        <begin position="1585"/>
        <end position="1594"/>
    </location>
</feature>
<dbReference type="PANTHER" id="PTHR24353">
    <property type="entry name" value="CYCLIC NUCLEOTIDE-DEPENDENT PROTEIN KINASE"/>
    <property type="match status" value="1"/>
</dbReference>
<accession>A0AAE0CGQ4</accession>
<feature type="region of interest" description="Disordered" evidence="8">
    <location>
        <begin position="2286"/>
        <end position="2307"/>
    </location>
</feature>
<dbReference type="PROSITE" id="PS51285">
    <property type="entry name" value="AGC_KINASE_CTER"/>
    <property type="match status" value="6"/>
</dbReference>
<evidence type="ECO:0000256" key="5">
    <source>
        <dbReference type="ARBA" id="ARBA00022777"/>
    </source>
</evidence>
<feature type="region of interest" description="Disordered" evidence="8">
    <location>
        <begin position="1634"/>
        <end position="1690"/>
    </location>
</feature>
<proteinExistence type="predicted"/>
<feature type="compositionally biased region" description="Polar residues" evidence="8">
    <location>
        <begin position="50"/>
        <end position="65"/>
    </location>
</feature>
<feature type="binding site" evidence="7">
    <location>
        <position position="3430"/>
    </location>
    <ligand>
        <name>ATP</name>
        <dbReference type="ChEBI" id="CHEBI:30616"/>
    </ligand>
</feature>
<feature type="domain" description="Protein kinase" evidence="9">
    <location>
        <begin position="3400"/>
        <end position="3667"/>
    </location>
</feature>
<evidence type="ECO:0000256" key="6">
    <source>
        <dbReference type="ARBA" id="ARBA00022840"/>
    </source>
</evidence>
<feature type="binding site" evidence="7">
    <location>
        <position position="587"/>
    </location>
    <ligand>
        <name>ATP</name>
        <dbReference type="ChEBI" id="CHEBI:30616"/>
    </ligand>
</feature>
<evidence type="ECO:0000313" key="11">
    <source>
        <dbReference type="EMBL" id="KAK3253620.1"/>
    </source>
</evidence>
<feature type="binding site" evidence="7">
    <location>
        <position position="1058"/>
    </location>
    <ligand>
        <name>ATP</name>
        <dbReference type="ChEBI" id="CHEBI:30616"/>
    </ligand>
</feature>
<feature type="region of interest" description="Disordered" evidence="8">
    <location>
        <begin position="2835"/>
        <end position="2856"/>
    </location>
</feature>
<feature type="domain" description="AGC-kinase C-terminal" evidence="10">
    <location>
        <begin position="352"/>
        <end position="425"/>
    </location>
</feature>
<dbReference type="InterPro" id="IPR045270">
    <property type="entry name" value="STKc_AGC"/>
</dbReference>
<feature type="binding site" evidence="7">
    <location>
        <position position="2912"/>
    </location>
    <ligand>
        <name>ATP</name>
        <dbReference type="ChEBI" id="CHEBI:30616"/>
    </ligand>
</feature>
<dbReference type="SMART" id="SM00446">
    <property type="entry name" value="LRRcap"/>
    <property type="match status" value="7"/>
</dbReference>
<dbReference type="InterPro" id="IPR011009">
    <property type="entry name" value="Kinase-like_dom_sf"/>
</dbReference>
<feature type="domain" description="AGC-kinase C-terminal" evidence="10">
    <location>
        <begin position="828"/>
        <end position="932"/>
    </location>
</feature>
<evidence type="ECO:0000256" key="7">
    <source>
        <dbReference type="PROSITE-ProRule" id="PRU10141"/>
    </source>
</evidence>
<feature type="compositionally biased region" description="Basic and acidic residues" evidence="8">
    <location>
        <begin position="453"/>
        <end position="465"/>
    </location>
</feature>
<keyword evidence="4 7" id="KW-0547">Nucleotide-binding</keyword>
<feature type="domain" description="Protein kinase" evidence="9">
    <location>
        <begin position="557"/>
        <end position="827"/>
    </location>
</feature>
<gene>
    <name evidence="11" type="ORF">CYMTET_37134</name>
</gene>
<evidence type="ECO:0000256" key="4">
    <source>
        <dbReference type="ARBA" id="ARBA00022741"/>
    </source>
</evidence>
<feature type="compositionally biased region" description="Low complexity" evidence="8">
    <location>
        <begin position="479"/>
        <end position="498"/>
    </location>
</feature>
<feature type="domain" description="Protein kinase" evidence="9">
    <location>
        <begin position="84"/>
        <end position="351"/>
    </location>
</feature>
<dbReference type="InterPro" id="IPR003603">
    <property type="entry name" value="U2A'_phosphoprotein32A_C"/>
</dbReference>
<dbReference type="SUPFAM" id="SSF56112">
    <property type="entry name" value="Protein kinase-like (PK-like)"/>
    <property type="match status" value="7"/>
</dbReference>
<dbReference type="Proteomes" id="UP001190700">
    <property type="component" value="Unassembled WGS sequence"/>
</dbReference>
<dbReference type="Gene3D" id="3.30.200.20">
    <property type="entry name" value="Phosphorylase Kinase, domain 1"/>
    <property type="match status" value="7"/>
</dbReference>